<name>A0AA40FQP4_9HYME</name>
<evidence type="ECO:0000313" key="2">
    <source>
        <dbReference type="Proteomes" id="UP001177670"/>
    </source>
</evidence>
<dbReference type="EMBL" id="JAHYIQ010000020">
    <property type="protein sequence ID" value="KAK1123588.1"/>
    <property type="molecule type" value="Genomic_DNA"/>
</dbReference>
<keyword evidence="2" id="KW-1185">Reference proteome</keyword>
<evidence type="ECO:0000313" key="1">
    <source>
        <dbReference type="EMBL" id="KAK1123588.1"/>
    </source>
</evidence>
<dbReference type="Proteomes" id="UP001177670">
    <property type="component" value="Unassembled WGS sequence"/>
</dbReference>
<reference evidence="1" key="1">
    <citation type="submission" date="2021-10" db="EMBL/GenBank/DDBJ databases">
        <title>Melipona bicolor Genome sequencing and assembly.</title>
        <authorList>
            <person name="Araujo N.S."/>
            <person name="Arias M.C."/>
        </authorList>
    </citation>
    <scope>NUCLEOTIDE SEQUENCE</scope>
    <source>
        <strain evidence="1">USP_2M_L1-L4_2017</strain>
        <tissue evidence="1">Whole body</tissue>
    </source>
</reference>
<dbReference type="AlphaFoldDB" id="A0AA40FQP4"/>
<comment type="caution">
    <text evidence="1">The sequence shown here is derived from an EMBL/GenBank/DDBJ whole genome shotgun (WGS) entry which is preliminary data.</text>
</comment>
<accession>A0AA40FQP4</accession>
<gene>
    <name evidence="1" type="ORF">K0M31_008289</name>
</gene>
<protein>
    <submittedName>
        <fullName evidence="1">Uncharacterized protein</fullName>
    </submittedName>
</protein>
<sequence>MEDHETLETLTLFLLWTDSGLLSEPSLKLKSSSQSTQRFPTSILEINTFLESSSYQRFPRDLVNRRQSKKVQLIHDSTGSETLRVQLTSGSRDLPYRRRKIPYSARHTNRPGPPNELITFRWKANGKIVSPSGAGALVKSGTELRMTVRMTAWLLSITIFARRNERVDSLLELRHAYTVIRIGCSRKIVSDRAAKDERGDGWS</sequence>
<organism evidence="1 2">
    <name type="scientific">Melipona bicolor</name>
    <dbReference type="NCBI Taxonomy" id="60889"/>
    <lineage>
        <taxon>Eukaryota</taxon>
        <taxon>Metazoa</taxon>
        <taxon>Ecdysozoa</taxon>
        <taxon>Arthropoda</taxon>
        <taxon>Hexapoda</taxon>
        <taxon>Insecta</taxon>
        <taxon>Pterygota</taxon>
        <taxon>Neoptera</taxon>
        <taxon>Endopterygota</taxon>
        <taxon>Hymenoptera</taxon>
        <taxon>Apocrita</taxon>
        <taxon>Aculeata</taxon>
        <taxon>Apoidea</taxon>
        <taxon>Anthophila</taxon>
        <taxon>Apidae</taxon>
        <taxon>Melipona</taxon>
    </lineage>
</organism>
<proteinExistence type="predicted"/>